<dbReference type="SUPFAM" id="SSF89623">
    <property type="entry name" value="Ribose/Galactose isomerase RpiB/AlsB"/>
    <property type="match status" value="1"/>
</dbReference>
<sequence>MTCSLDATLIAIGSDHVGFQLKVKVGEYLTDRGAIVLDFGTDSDLSVDYPMYCEPVAQAVARGAATFGVVIGGSGQGEQIVANKVPGVRAALCYNRPIAELARSHNDANVLALGARFLEDEMAFAVVDAFFSANFEGGRHARRVAQIGQVEEGVSFIRDAAT</sequence>
<dbReference type="EC" id="5.3.1.6" evidence="3"/>
<dbReference type="InterPro" id="IPR036569">
    <property type="entry name" value="RpiB_LacA_LacB_sf"/>
</dbReference>
<dbReference type="PANTHER" id="PTHR30345">
    <property type="entry name" value="RIBOSE-5-PHOSPHATE ISOMERASE B"/>
    <property type="match status" value="1"/>
</dbReference>
<comment type="similarity">
    <text evidence="1">Belongs to the LacAB/RpiB family.</text>
</comment>
<proteinExistence type="inferred from homology"/>
<comment type="caution">
    <text evidence="3">The sequence shown here is derived from an EMBL/GenBank/DDBJ whole genome shotgun (WGS) entry which is preliminary data.</text>
</comment>
<dbReference type="GO" id="GO:0004751">
    <property type="term" value="F:ribose-5-phosphate isomerase activity"/>
    <property type="evidence" value="ECO:0007669"/>
    <property type="project" value="UniProtKB-EC"/>
</dbReference>
<dbReference type="Proteomes" id="UP001560267">
    <property type="component" value="Unassembled WGS sequence"/>
</dbReference>
<evidence type="ECO:0000313" key="4">
    <source>
        <dbReference type="Proteomes" id="UP001560267"/>
    </source>
</evidence>
<keyword evidence="4" id="KW-1185">Reference proteome</keyword>
<dbReference type="PANTHER" id="PTHR30345:SF0">
    <property type="entry name" value="DNA DAMAGE-REPAIR_TOLERATION PROTEIN DRT102"/>
    <property type="match status" value="1"/>
</dbReference>
<evidence type="ECO:0000256" key="1">
    <source>
        <dbReference type="ARBA" id="ARBA00008754"/>
    </source>
</evidence>
<gene>
    <name evidence="3" type="primary">rpiB</name>
    <name evidence="3" type="ORF">AB6A68_05460</name>
</gene>
<dbReference type="NCBIfam" id="TIGR00689">
    <property type="entry name" value="rpiB_lacA_lacB"/>
    <property type="match status" value="1"/>
</dbReference>
<protein>
    <submittedName>
        <fullName evidence="3">Ribose 5-phosphate isomerase B</fullName>
        <ecNumber evidence="3">5.3.1.6</ecNumber>
    </submittedName>
</protein>
<dbReference type="InterPro" id="IPR003500">
    <property type="entry name" value="RpiB_LacA_LacB"/>
</dbReference>
<accession>A0ABV3Y484</accession>
<keyword evidence="2 3" id="KW-0413">Isomerase</keyword>
<evidence type="ECO:0000256" key="2">
    <source>
        <dbReference type="ARBA" id="ARBA00023235"/>
    </source>
</evidence>
<name>A0ABV3Y484_9ACTN</name>
<dbReference type="InterPro" id="IPR004785">
    <property type="entry name" value="RpiB"/>
</dbReference>
<evidence type="ECO:0000313" key="3">
    <source>
        <dbReference type="EMBL" id="MEX6429284.1"/>
    </source>
</evidence>
<dbReference type="NCBIfam" id="NF004051">
    <property type="entry name" value="PRK05571.1"/>
    <property type="match status" value="1"/>
</dbReference>
<dbReference type="PIRSF" id="PIRSF005384">
    <property type="entry name" value="RpiB_LacA_B"/>
    <property type="match status" value="1"/>
</dbReference>
<dbReference type="EMBL" id="JBFSHR010000013">
    <property type="protein sequence ID" value="MEX6429284.1"/>
    <property type="molecule type" value="Genomic_DNA"/>
</dbReference>
<dbReference type="RefSeq" id="WP_298384994.1">
    <property type="nucleotide sequence ID" value="NZ_JBFSHR010000013.1"/>
</dbReference>
<reference evidence="3 4" key="1">
    <citation type="submission" date="2024-07" db="EMBL/GenBank/DDBJ databases">
        <title>Draft Genome Sequence of Ferrimicrobium acidiphilum Strain YE2023, Isolated from a Pulp of Bioleach Reactor.</title>
        <authorList>
            <person name="Elkina Y.A."/>
            <person name="Bulaeva A.G."/>
            <person name="Beletsky A.V."/>
            <person name="Mardanov A.V."/>
        </authorList>
    </citation>
    <scope>NUCLEOTIDE SEQUENCE [LARGE SCALE GENOMIC DNA]</scope>
    <source>
        <strain evidence="3 4">YE2023</strain>
    </source>
</reference>
<dbReference type="Gene3D" id="3.40.1400.10">
    <property type="entry name" value="Sugar-phosphate isomerase, RpiB/LacA/LacB"/>
    <property type="match status" value="1"/>
</dbReference>
<dbReference type="Pfam" id="PF02502">
    <property type="entry name" value="LacAB_rpiB"/>
    <property type="match status" value="1"/>
</dbReference>
<organism evidence="3 4">
    <name type="scientific">Ferrimicrobium acidiphilum</name>
    <dbReference type="NCBI Taxonomy" id="121039"/>
    <lineage>
        <taxon>Bacteria</taxon>
        <taxon>Bacillati</taxon>
        <taxon>Actinomycetota</taxon>
        <taxon>Acidimicrobiia</taxon>
        <taxon>Acidimicrobiales</taxon>
        <taxon>Acidimicrobiaceae</taxon>
        <taxon>Ferrimicrobium</taxon>
    </lineage>
</organism>
<dbReference type="NCBIfam" id="TIGR01120">
    <property type="entry name" value="rpiB"/>
    <property type="match status" value="1"/>
</dbReference>